<evidence type="ECO:0000256" key="1">
    <source>
        <dbReference type="SAM" id="MobiDB-lite"/>
    </source>
</evidence>
<gene>
    <name evidence="3" type="ORF">PG993_012885</name>
</gene>
<reference evidence="3 4" key="1">
    <citation type="submission" date="2023-01" db="EMBL/GenBank/DDBJ databases">
        <title>Analysis of 21 Apiospora genomes using comparative genomics revels a genus with tremendous synthesis potential of carbohydrate active enzymes and secondary metabolites.</title>
        <authorList>
            <person name="Sorensen T."/>
        </authorList>
    </citation>
    <scope>NUCLEOTIDE SEQUENCE [LARGE SCALE GENOMIC DNA]</scope>
    <source>
        <strain evidence="3 4">CBS 33761</strain>
    </source>
</reference>
<accession>A0ABR1RWH4</accession>
<feature type="compositionally biased region" description="Polar residues" evidence="1">
    <location>
        <begin position="1"/>
        <end position="16"/>
    </location>
</feature>
<feature type="region of interest" description="Disordered" evidence="1">
    <location>
        <begin position="1"/>
        <end position="23"/>
    </location>
</feature>
<sequence length="691" mass="75798">MADCSQVSFTSQSQALLESPTEYKSHYGSDVDEVDASGLQEAPIPSKLSPPTAPSGRQARHFWHRIGMYGLLLVSIGSLLLIGSMLFLCYLWLGAGEARRPEAGEPSKIWQYFVFLGWLTRAVTISAAVIRSVITAQATVLAAMIAAILVESTGLARPVSTSFRVSPGAVYLPLIIIMTSCVLTLGSQLASTILLSDFGIANIARPADFTNRLVSTRTPTTLFEPWKSPPQAFWRFAEHHEQNREQNNLSHIADTGRTLRAALPWVDQKSRVNLRSYSGPTEIWDARVVCHGPELTNASFVEELDAESKKTAIRSQGSVVYNETDYPLPPGEQLGPDFYNCTIPREVAISICRVSGSSRLKSLVYESSEKDNTTSSAVDGYILFSLESPDSDLPKGASGLNFTQGQSGTVWSARREGPWTRILNPSGNRVLSLSHCVNDGNIWNVNVTMNGTSTESEPALGWIPSKTWSKEFPDGKVDTSKIRMQLGTTREILSPQARGILSLHLPKSSAEDTVPSQNGDGAPLPTLVLWDDYQGSLNFIHRQLFNDIINSTENPSLAIQALFTVFNQMRYFDTSYMWLPRSQATYVIAEDVSIPTTNTGLGIVLAMAITHLVLIAGTVVLFLRRTEVTLIGNAWQSVAQVVSDDTLPTLDRAGDLRDKEVKKILAESSEGPEMTGVIRRRNNGRVQFGEK</sequence>
<keyword evidence="2" id="KW-0812">Transmembrane</keyword>
<feature type="transmembrane region" description="Helical" evidence="2">
    <location>
        <begin position="66"/>
        <end position="93"/>
    </location>
</feature>
<keyword evidence="2" id="KW-1133">Transmembrane helix</keyword>
<feature type="transmembrane region" description="Helical" evidence="2">
    <location>
        <begin position="168"/>
        <end position="186"/>
    </location>
</feature>
<keyword evidence="4" id="KW-1185">Reference proteome</keyword>
<protein>
    <submittedName>
        <fullName evidence="3">Uncharacterized protein</fullName>
    </submittedName>
</protein>
<evidence type="ECO:0000313" key="4">
    <source>
        <dbReference type="Proteomes" id="UP001444661"/>
    </source>
</evidence>
<dbReference type="Proteomes" id="UP001444661">
    <property type="component" value="Unassembled WGS sequence"/>
</dbReference>
<feature type="transmembrane region" description="Helical" evidence="2">
    <location>
        <begin position="136"/>
        <end position="156"/>
    </location>
</feature>
<keyword evidence="2" id="KW-0472">Membrane</keyword>
<proteinExistence type="predicted"/>
<evidence type="ECO:0000256" key="2">
    <source>
        <dbReference type="SAM" id="Phobius"/>
    </source>
</evidence>
<comment type="caution">
    <text evidence="3">The sequence shown here is derived from an EMBL/GenBank/DDBJ whole genome shotgun (WGS) entry which is preliminary data.</text>
</comment>
<dbReference type="EMBL" id="JAQQWK010000012">
    <property type="protein sequence ID" value="KAK8022118.1"/>
    <property type="molecule type" value="Genomic_DNA"/>
</dbReference>
<evidence type="ECO:0000313" key="3">
    <source>
        <dbReference type="EMBL" id="KAK8022118.1"/>
    </source>
</evidence>
<name>A0ABR1RWH4_9PEZI</name>
<feature type="transmembrane region" description="Helical" evidence="2">
    <location>
        <begin position="601"/>
        <end position="623"/>
    </location>
</feature>
<feature type="region of interest" description="Disordered" evidence="1">
    <location>
        <begin position="671"/>
        <end position="691"/>
    </location>
</feature>
<organism evidence="3 4">
    <name type="scientific">Apiospora rasikravindrae</name>
    <dbReference type="NCBI Taxonomy" id="990691"/>
    <lineage>
        <taxon>Eukaryota</taxon>
        <taxon>Fungi</taxon>
        <taxon>Dikarya</taxon>
        <taxon>Ascomycota</taxon>
        <taxon>Pezizomycotina</taxon>
        <taxon>Sordariomycetes</taxon>
        <taxon>Xylariomycetidae</taxon>
        <taxon>Amphisphaeriales</taxon>
        <taxon>Apiosporaceae</taxon>
        <taxon>Apiospora</taxon>
    </lineage>
</organism>